<feature type="region of interest" description="Disordered" evidence="1">
    <location>
        <begin position="405"/>
        <end position="426"/>
    </location>
</feature>
<evidence type="ECO:0000313" key="3">
    <source>
        <dbReference type="EMBL" id="MBB3022584.1"/>
    </source>
</evidence>
<dbReference type="Gene3D" id="3.40.50.1820">
    <property type="entry name" value="alpha/beta hydrolase"/>
    <property type="match status" value="1"/>
</dbReference>
<evidence type="ECO:0000256" key="1">
    <source>
        <dbReference type="SAM" id="MobiDB-lite"/>
    </source>
</evidence>
<comment type="caution">
    <text evidence="3">The sequence shown here is derived from an EMBL/GenBank/DDBJ whole genome shotgun (WGS) entry which is preliminary data.</text>
</comment>
<reference evidence="3 4" key="1">
    <citation type="submission" date="2020-08" db="EMBL/GenBank/DDBJ databases">
        <title>Sequencing the genomes of 1000 actinobacteria strains.</title>
        <authorList>
            <person name="Klenk H.-P."/>
        </authorList>
    </citation>
    <scope>NUCLEOTIDE SEQUENCE [LARGE SCALE GENOMIC DNA]</scope>
    <source>
        <strain evidence="3 4">DSM 23040</strain>
    </source>
</reference>
<dbReference type="AlphaFoldDB" id="A0A839QQI5"/>
<evidence type="ECO:0000256" key="2">
    <source>
        <dbReference type="SAM" id="SignalP"/>
    </source>
</evidence>
<protein>
    <recommendedName>
        <fullName evidence="5">Alpha/beta fold hydrolase</fullName>
    </recommendedName>
</protein>
<dbReference type="RefSeq" id="WP_183374753.1">
    <property type="nucleotide sequence ID" value="NZ_CBCSFZ010000021.1"/>
</dbReference>
<keyword evidence="4" id="KW-1185">Reference proteome</keyword>
<dbReference type="EMBL" id="JACHWP010000001">
    <property type="protein sequence ID" value="MBB3022584.1"/>
    <property type="molecule type" value="Genomic_DNA"/>
</dbReference>
<dbReference type="InterPro" id="IPR029058">
    <property type="entry name" value="AB_hydrolase_fold"/>
</dbReference>
<dbReference type="SUPFAM" id="SSF53474">
    <property type="entry name" value="alpha/beta-Hydrolases"/>
    <property type="match status" value="1"/>
</dbReference>
<keyword evidence="2" id="KW-0732">Signal</keyword>
<proteinExistence type="predicted"/>
<gene>
    <name evidence="3" type="ORF">FHX50_000832</name>
</gene>
<accession>A0A839QQI5</accession>
<sequence>MTKASRIAVASTVGAGAFALSAAGAAAAATMVARAPLTPVASEPPLLTVQHADVHCVTLTASRAAEWPGVFGIRQQGGAVHARIGDIIAKPTPTTVVRRILAADTREHLAPGPAARNGLFWAGTPMHAHGMPFQDVTIDSPVGSMPSWLVLGAAPSAGGPDPARTWAITIHGHGSVRGEGLRALPLLHALGLTTLMVSYRNDAGAAPSPDRLLHLGAQEWEDVDAAIAFALRHGARCILLIGFSMGGAIALRTSFFSEHRDVIDSLILDAPAVDWEVILEHHTRLRRVPQPLALAARSLMTHPRWSRSVRLLEPILLNEMTTDYAADALRHPTLLIHSREDEVVPYEPSRLLAHSRPDLVHLRTWDMASHTREWNLDPARWESQILTWIQQRSAGAGFPINRVDPSALPIRQPSAPAQPLSSGRRL</sequence>
<feature type="signal peptide" evidence="2">
    <location>
        <begin position="1"/>
        <end position="28"/>
    </location>
</feature>
<evidence type="ECO:0008006" key="5">
    <source>
        <dbReference type="Google" id="ProtNLM"/>
    </source>
</evidence>
<evidence type="ECO:0000313" key="4">
    <source>
        <dbReference type="Proteomes" id="UP000568050"/>
    </source>
</evidence>
<dbReference type="Proteomes" id="UP000568050">
    <property type="component" value="Unassembled WGS sequence"/>
</dbReference>
<organism evidence="3 4">
    <name type="scientific">Helcobacillus massiliensis</name>
    <dbReference type="NCBI Taxonomy" id="521392"/>
    <lineage>
        <taxon>Bacteria</taxon>
        <taxon>Bacillati</taxon>
        <taxon>Actinomycetota</taxon>
        <taxon>Actinomycetes</taxon>
        <taxon>Micrococcales</taxon>
        <taxon>Dermabacteraceae</taxon>
        <taxon>Helcobacillus</taxon>
    </lineage>
</organism>
<name>A0A839QQI5_9MICO</name>
<feature type="chain" id="PRO_5032691354" description="Alpha/beta fold hydrolase" evidence="2">
    <location>
        <begin position="29"/>
        <end position="426"/>
    </location>
</feature>